<accession>A0A1I7X6M9</accession>
<proteinExistence type="predicted"/>
<sequence>MAQYTRRFLRAQFDLTSPIFLPITYGSIFQIFGKSEDCSLDAMNIATGQRGLIPRSSEAFYVEVHRSELPYVQPVIIIGSFSSHIQDLLVERKPEMFTVPVARKALQMLDQNLFIDCAELAGNLYGVSEAAIRLIAQKEDIHNAGLEIDNLASFHHAVVLLLELFSLDVG</sequence>
<evidence type="ECO:0000313" key="2">
    <source>
        <dbReference type="WBParaSite" id="Hba_13083"/>
    </source>
</evidence>
<name>A0A1I7X6M9_HETBA</name>
<dbReference type="Proteomes" id="UP000095283">
    <property type="component" value="Unplaced"/>
</dbReference>
<organism evidence="1 2">
    <name type="scientific">Heterorhabditis bacteriophora</name>
    <name type="common">Entomopathogenic nematode worm</name>
    <dbReference type="NCBI Taxonomy" id="37862"/>
    <lineage>
        <taxon>Eukaryota</taxon>
        <taxon>Metazoa</taxon>
        <taxon>Ecdysozoa</taxon>
        <taxon>Nematoda</taxon>
        <taxon>Chromadorea</taxon>
        <taxon>Rhabditida</taxon>
        <taxon>Rhabditina</taxon>
        <taxon>Rhabditomorpha</taxon>
        <taxon>Strongyloidea</taxon>
        <taxon>Heterorhabditidae</taxon>
        <taxon>Heterorhabditis</taxon>
    </lineage>
</organism>
<evidence type="ECO:0000313" key="1">
    <source>
        <dbReference type="Proteomes" id="UP000095283"/>
    </source>
</evidence>
<dbReference type="InterPro" id="IPR027417">
    <property type="entry name" value="P-loop_NTPase"/>
</dbReference>
<protein>
    <submittedName>
        <fullName evidence="2">Lon N-terminal domain-containing protein</fullName>
    </submittedName>
</protein>
<dbReference type="Gene3D" id="3.40.50.300">
    <property type="entry name" value="P-loop containing nucleotide triphosphate hydrolases"/>
    <property type="match status" value="1"/>
</dbReference>
<reference evidence="2" key="1">
    <citation type="submission" date="2016-11" db="UniProtKB">
        <authorList>
            <consortium name="WormBaseParasite"/>
        </authorList>
    </citation>
    <scope>IDENTIFICATION</scope>
</reference>
<dbReference type="AlphaFoldDB" id="A0A1I7X6M9"/>
<keyword evidence="1" id="KW-1185">Reference proteome</keyword>
<dbReference type="WBParaSite" id="Hba_13083">
    <property type="protein sequence ID" value="Hba_13083"/>
    <property type="gene ID" value="Hba_13083"/>
</dbReference>